<dbReference type="PANTHER" id="PTHR33990:SF1">
    <property type="entry name" value="PROTEIN YJDN"/>
    <property type="match status" value="1"/>
</dbReference>
<dbReference type="PANTHER" id="PTHR33990">
    <property type="entry name" value="PROTEIN YJDN-RELATED"/>
    <property type="match status" value="1"/>
</dbReference>
<dbReference type="AlphaFoldDB" id="A0A1Y2T7Q1"/>
<name>A0A1Y2T7Q1_SYMTR</name>
<dbReference type="InterPro" id="IPR029068">
    <property type="entry name" value="Glyas_Bleomycin-R_OHBP_Dase"/>
</dbReference>
<dbReference type="EMBL" id="LWLV01000240">
    <property type="protein sequence ID" value="OTA41757.1"/>
    <property type="molecule type" value="Genomic_DNA"/>
</dbReference>
<comment type="caution">
    <text evidence="2">The sequence shown here is derived from an EMBL/GenBank/DDBJ whole genome shotgun (WGS) entry which is preliminary data.</text>
</comment>
<dbReference type="InterPro" id="IPR004360">
    <property type="entry name" value="Glyas_Fos-R_dOase_dom"/>
</dbReference>
<feature type="domain" description="Glyoxalase/fosfomycin resistance/dioxygenase" evidence="1">
    <location>
        <begin position="4"/>
        <end position="133"/>
    </location>
</feature>
<dbReference type="SUPFAM" id="SSF54593">
    <property type="entry name" value="Glyoxalase/Bleomycin resistance protein/Dihydroxybiphenyl dioxygenase"/>
    <property type="match status" value="1"/>
</dbReference>
<proteinExistence type="predicted"/>
<dbReference type="Pfam" id="PF00903">
    <property type="entry name" value="Glyoxalase"/>
    <property type="match status" value="1"/>
</dbReference>
<reference evidence="3" key="1">
    <citation type="submission" date="2016-04" db="EMBL/GenBank/DDBJ databases">
        <authorList>
            <person name="Antunes L.P."/>
            <person name="Martins L.F."/>
            <person name="Pereira R.V."/>
            <person name="Thomas A.M."/>
            <person name="Barbosa D."/>
            <person name="Nascimento L."/>
            <person name="Silva G.M."/>
            <person name="Condomitti G.W."/>
            <person name="Digiampietri L.A."/>
            <person name="Lombardi K.C."/>
            <person name="Ramos P.L."/>
            <person name="Quaggio R.B."/>
            <person name="Oliveira J.C."/>
            <person name="Pascon R.C."/>
            <person name="Cruz J.B."/>
            <person name="Silva A.M."/>
            <person name="Setubal J.C."/>
        </authorList>
    </citation>
    <scope>NUCLEOTIDE SEQUENCE [LARGE SCALE GENOMIC DNA]</scope>
</reference>
<protein>
    <recommendedName>
        <fullName evidence="1">Glyoxalase/fosfomycin resistance/dioxygenase domain-containing protein</fullName>
    </recommendedName>
</protein>
<evidence type="ECO:0000259" key="1">
    <source>
        <dbReference type="Pfam" id="PF00903"/>
    </source>
</evidence>
<dbReference type="CDD" id="cd06588">
    <property type="entry name" value="PhnB_like"/>
    <property type="match status" value="1"/>
</dbReference>
<dbReference type="InterPro" id="IPR028973">
    <property type="entry name" value="PhnB-like"/>
</dbReference>
<evidence type="ECO:0000313" key="2">
    <source>
        <dbReference type="EMBL" id="OTA41757.1"/>
    </source>
</evidence>
<dbReference type="Gene3D" id="3.10.180.10">
    <property type="entry name" value="2,3-Dihydroxybiphenyl 1,2-Dioxygenase, domain 1"/>
    <property type="match status" value="1"/>
</dbReference>
<organism evidence="2 3">
    <name type="scientific">Symbiobacterium thermophilum</name>
    <dbReference type="NCBI Taxonomy" id="2734"/>
    <lineage>
        <taxon>Bacteria</taxon>
        <taxon>Bacillati</taxon>
        <taxon>Bacillota</taxon>
        <taxon>Clostridia</taxon>
        <taxon>Eubacteriales</taxon>
        <taxon>Symbiobacteriaceae</taxon>
        <taxon>Symbiobacterium</taxon>
    </lineage>
</organism>
<dbReference type="Proteomes" id="UP000194267">
    <property type="component" value="Unassembled WGS sequence"/>
</dbReference>
<evidence type="ECO:0000313" key="3">
    <source>
        <dbReference type="Proteomes" id="UP000194267"/>
    </source>
</evidence>
<gene>
    <name evidence="2" type="ORF">A6D92_04050</name>
</gene>
<accession>A0A1Y2T7Q1</accession>
<sequence>MAVRIVPYLVFGGNAREAIQFYADVLDGRIEGILTFGDNPFPGMPEEAENRVMHAQLTVGDSALFFSDTYPGQDHRPGNQVTVTLLVDTVEQAERIYTALAEGAQEIALPLQQTDWSPAYAQVTDKFGVPFQINTVPADQA</sequence>